<name>W0V8B2_9BURK</name>
<reference evidence="1 2" key="1">
    <citation type="journal article" date="2015" name="Genome Announc.">
        <title>Genome Sequence of Mushroom Soft-Rot Pathogen Janthinobacterium agaricidamnosum.</title>
        <authorList>
            <person name="Graupner K."/>
            <person name="Lackner G."/>
            <person name="Hertweck C."/>
        </authorList>
    </citation>
    <scope>NUCLEOTIDE SEQUENCE [LARGE SCALE GENOMIC DNA]</scope>
    <source>
        <strain evidence="2">NBRC 102515 / DSM 9628</strain>
    </source>
</reference>
<keyword evidence="2" id="KW-1185">Reference proteome</keyword>
<dbReference type="STRING" id="1349767.GJA_2957"/>
<organism evidence="1 2">
    <name type="scientific">Janthinobacterium agaricidamnosum NBRC 102515 = DSM 9628</name>
    <dbReference type="NCBI Taxonomy" id="1349767"/>
    <lineage>
        <taxon>Bacteria</taxon>
        <taxon>Pseudomonadati</taxon>
        <taxon>Pseudomonadota</taxon>
        <taxon>Betaproteobacteria</taxon>
        <taxon>Burkholderiales</taxon>
        <taxon>Oxalobacteraceae</taxon>
        <taxon>Janthinobacterium</taxon>
    </lineage>
</organism>
<accession>W0V8B2</accession>
<dbReference type="EMBL" id="HG322949">
    <property type="protein sequence ID" value="CDG83583.1"/>
    <property type="molecule type" value="Genomic_DNA"/>
</dbReference>
<evidence type="ECO:0000313" key="1">
    <source>
        <dbReference type="EMBL" id="CDG83583.1"/>
    </source>
</evidence>
<protein>
    <submittedName>
        <fullName evidence="1">Uncharacterized protein</fullName>
    </submittedName>
</protein>
<gene>
    <name evidence="1" type="ORF">GJA_2957</name>
</gene>
<sequence>MKKIGMYNISSFCTPGYFAEIRVVAGKLLYPISNIPT</sequence>
<dbReference type="HOGENOM" id="CLU_3344596_0_0_4"/>
<dbReference type="KEGG" id="jag:GJA_2957"/>
<dbReference type="AlphaFoldDB" id="W0V8B2"/>
<dbReference type="Proteomes" id="UP000027604">
    <property type="component" value="Chromosome I"/>
</dbReference>
<proteinExistence type="predicted"/>
<evidence type="ECO:0000313" key="2">
    <source>
        <dbReference type="Proteomes" id="UP000027604"/>
    </source>
</evidence>